<dbReference type="RefSeq" id="WP_378546600.1">
    <property type="nucleotide sequence ID" value="NZ_JBHSBA010000003.1"/>
</dbReference>
<dbReference type="PROSITE" id="PS51257">
    <property type="entry name" value="PROKAR_LIPOPROTEIN"/>
    <property type="match status" value="1"/>
</dbReference>
<dbReference type="EMBL" id="JBHSBA010000003">
    <property type="protein sequence ID" value="MFC4124471.1"/>
    <property type="molecule type" value="Genomic_DNA"/>
</dbReference>
<keyword evidence="2" id="KW-1185">Reference proteome</keyword>
<dbReference type="Proteomes" id="UP001595767">
    <property type="component" value="Unassembled WGS sequence"/>
</dbReference>
<protein>
    <submittedName>
        <fullName evidence="1">DUF3558 domain-containing protein</fullName>
    </submittedName>
</protein>
<comment type="caution">
    <text evidence="1">The sequence shown here is derived from an EMBL/GenBank/DDBJ whole genome shotgun (WGS) entry which is preliminary data.</text>
</comment>
<evidence type="ECO:0000313" key="1">
    <source>
        <dbReference type="EMBL" id="MFC4124471.1"/>
    </source>
</evidence>
<evidence type="ECO:0000313" key="2">
    <source>
        <dbReference type="Proteomes" id="UP001595767"/>
    </source>
</evidence>
<organism evidence="1 2">
    <name type="scientific">Nocardia rhizosphaerae</name>
    <dbReference type="NCBI Taxonomy" id="1691571"/>
    <lineage>
        <taxon>Bacteria</taxon>
        <taxon>Bacillati</taxon>
        <taxon>Actinomycetota</taxon>
        <taxon>Actinomycetes</taxon>
        <taxon>Mycobacteriales</taxon>
        <taxon>Nocardiaceae</taxon>
        <taxon>Nocardia</taxon>
    </lineage>
</organism>
<name>A0ABV8L144_9NOCA</name>
<sequence length="173" mass="18687">MRLVGLVGGVFAVFVLAGCSDDVVGQPEVSGAPLTKEQLFDPCGVPESALVAAGVDPASKDDNPFTVGRDDWKGCDWSADGYYIGIISTTHTLEEFRSNDRFHGFRDVTIGNRRAVQHYVGSQTPPNECQITFDTSQGRVSVSAMRFLSNKSTTDPCEWANAAAPHFVAFLPQ</sequence>
<accession>A0ABV8L144</accession>
<dbReference type="Pfam" id="PF12079">
    <property type="entry name" value="DUF3558"/>
    <property type="match status" value="1"/>
</dbReference>
<reference evidence="2" key="1">
    <citation type="journal article" date="2019" name="Int. J. Syst. Evol. Microbiol.">
        <title>The Global Catalogue of Microorganisms (GCM) 10K type strain sequencing project: providing services to taxonomists for standard genome sequencing and annotation.</title>
        <authorList>
            <consortium name="The Broad Institute Genomics Platform"/>
            <consortium name="The Broad Institute Genome Sequencing Center for Infectious Disease"/>
            <person name="Wu L."/>
            <person name="Ma J."/>
        </authorList>
    </citation>
    <scope>NUCLEOTIDE SEQUENCE [LARGE SCALE GENOMIC DNA]</scope>
    <source>
        <strain evidence="2">CGMCC 4.7204</strain>
    </source>
</reference>
<gene>
    <name evidence="1" type="ORF">ACFOW8_05975</name>
</gene>
<dbReference type="InterPro" id="IPR024520">
    <property type="entry name" value="DUF3558"/>
</dbReference>
<proteinExistence type="predicted"/>